<reference evidence="1" key="1">
    <citation type="submission" date="2021-08" db="EMBL/GenBank/DDBJ databases">
        <authorList>
            <person name="Zhang H."/>
            <person name="Xu M."/>
            <person name="Yu Z."/>
            <person name="Yang L."/>
            <person name="Cai Y."/>
        </authorList>
    </citation>
    <scope>NUCLEOTIDE SEQUENCE</scope>
    <source>
        <strain evidence="1">CHL1</strain>
    </source>
</reference>
<evidence type="ECO:0000313" key="1">
    <source>
        <dbReference type="EMBL" id="QZO00371.1"/>
    </source>
</evidence>
<dbReference type="AlphaFoldDB" id="A0A9E6R8X0"/>
<dbReference type="Proteomes" id="UP000825701">
    <property type="component" value="Chromosome"/>
</dbReference>
<accession>A0A9E6R8X0</accession>
<proteinExistence type="predicted"/>
<name>A0A9E6R8X0_9HYPH</name>
<organism evidence="1 2">
    <name type="scientific">Chenggangzhangella methanolivorans</name>
    <dbReference type="NCBI Taxonomy" id="1437009"/>
    <lineage>
        <taxon>Bacteria</taxon>
        <taxon>Pseudomonadati</taxon>
        <taxon>Pseudomonadota</taxon>
        <taxon>Alphaproteobacteria</taxon>
        <taxon>Hyphomicrobiales</taxon>
        <taxon>Methylopilaceae</taxon>
        <taxon>Chenggangzhangella</taxon>
    </lineage>
</organism>
<sequence length="315" mass="35242">MITNLPTRESLNNVALRIYFRAWSDLLDVWTDFALMFEQTFDVGTAVKDWPTEWEDYLVAAQTDLQSISSLLQQSVELALKARVCAVSPYLLLLDSAMNLSASPKSIDFSELRTLDAVDLPGAVNTLTDQPVSDEFITAYTQLRSRRNKITHLGEAGVTMTPDELMRLAVSLYVAVWPGRQWLADRLDFADPRAAWLHDGKYTSTHMVVLHEWPAVVSLLKKGEFKALFGQEKSRRRYLCHDCVYEGDTRYAGLEKPGCGTAYLDESGTVLTCVMCGQTSKVERRKCTSCPGDVIADNGDDWVGHCHTCGEELNA</sequence>
<dbReference type="KEGG" id="cmet:K6K41_00880"/>
<gene>
    <name evidence="1" type="ORF">K6K41_00880</name>
</gene>
<dbReference type="EMBL" id="CP081869">
    <property type="protein sequence ID" value="QZO00371.1"/>
    <property type="molecule type" value="Genomic_DNA"/>
</dbReference>
<protein>
    <submittedName>
        <fullName evidence="1">Uncharacterized protein</fullName>
    </submittedName>
</protein>
<dbReference type="RefSeq" id="WP_261403567.1">
    <property type="nucleotide sequence ID" value="NZ_CP081869.1"/>
</dbReference>
<evidence type="ECO:0000313" key="2">
    <source>
        <dbReference type="Proteomes" id="UP000825701"/>
    </source>
</evidence>
<keyword evidence="2" id="KW-1185">Reference proteome</keyword>